<dbReference type="InterPro" id="IPR036397">
    <property type="entry name" value="RNaseH_sf"/>
</dbReference>
<proteinExistence type="predicted"/>
<feature type="compositionally biased region" description="Low complexity" evidence="1">
    <location>
        <begin position="156"/>
        <end position="170"/>
    </location>
</feature>
<evidence type="ECO:0000256" key="1">
    <source>
        <dbReference type="SAM" id="MobiDB-lite"/>
    </source>
</evidence>
<feature type="region of interest" description="Disordered" evidence="1">
    <location>
        <begin position="117"/>
        <end position="136"/>
    </location>
</feature>
<feature type="region of interest" description="Disordered" evidence="1">
    <location>
        <begin position="156"/>
        <end position="197"/>
    </location>
</feature>
<gene>
    <name evidence="2" type="ORF">A4X13_0g2601</name>
</gene>
<reference evidence="2" key="1">
    <citation type="submission" date="2016-04" db="EMBL/GenBank/DDBJ databases">
        <authorList>
            <person name="Nguyen H.D."/>
            <person name="Samba Siva P."/>
            <person name="Cullis J."/>
            <person name="Levesque C.A."/>
            <person name="Hambleton S."/>
        </authorList>
    </citation>
    <scope>NUCLEOTIDE SEQUENCE</scope>
    <source>
        <strain evidence="2">DAOMC 236416</strain>
    </source>
</reference>
<evidence type="ECO:0000313" key="2">
    <source>
        <dbReference type="EMBL" id="KAE8257077.1"/>
    </source>
</evidence>
<organism evidence="2 3">
    <name type="scientific">Tilletia indica</name>
    <dbReference type="NCBI Taxonomy" id="43049"/>
    <lineage>
        <taxon>Eukaryota</taxon>
        <taxon>Fungi</taxon>
        <taxon>Dikarya</taxon>
        <taxon>Basidiomycota</taxon>
        <taxon>Ustilaginomycotina</taxon>
        <taxon>Exobasidiomycetes</taxon>
        <taxon>Tilletiales</taxon>
        <taxon>Tilletiaceae</taxon>
        <taxon>Tilletia</taxon>
    </lineage>
</organism>
<evidence type="ECO:0000313" key="3">
    <source>
        <dbReference type="Proteomes" id="UP000077521"/>
    </source>
</evidence>
<protein>
    <recommendedName>
        <fullName evidence="4">RNase H type-1 domain-containing protein</fullName>
    </recommendedName>
</protein>
<dbReference type="Proteomes" id="UP000077521">
    <property type="component" value="Unassembled WGS sequence"/>
</dbReference>
<dbReference type="Gene3D" id="3.30.420.10">
    <property type="entry name" value="Ribonuclease H-like superfamily/Ribonuclease H"/>
    <property type="match status" value="1"/>
</dbReference>
<keyword evidence="3" id="KW-1185">Reference proteome</keyword>
<sequence>MADLRYIEAWKTQPSASSTSSSQTTPYNIRLDQPGDGVSYAPDPIASTHNTSKRLFLPASISLALSPTQSFDFQAEIAARKREKEANFKLGDYDGEEEEDDDDDGYRFDAMSIAPAPSIRSFATHQTPQRKDSDNTSIATLTKSSTITASSLFAASSSSSTPQPAYSATSRIPPSISKTNAQTPWTAPLRPNHPILDRPTEEERELGKLNRWEEINERGNVPLEQLLGGGGGGQMDDGASMFSVRSDAASMRTNAENIRVDDLFVPDPRPWRPLRYVRRTDPRQLLLLSHGLLVRDPTTSHQSGGIGVQYCPPSSTTSSTNRLEKNLSHALEKPPDAILLQSSTLTTKRAALRAALAALEYNDWFAEGFDQVVVGVAHDWLVRGISSDIWQWKSNGWIVHGAAGSELGVDPGERVPDRDLWELLDEAVRGYEEIDCNVRFWRVNKADLEIAKELAVAGAINDKQQPETVRWRKKTRDPVA</sequence>
<dbReference type="EMBL" id="LWDF02000127">
    <property type="protein sequence ID" value="KAE8257077.1"/>
    <property type="molecule type" value="Genomic_DNA"/>
</dbReference>
<evidence type="ECO:0008006" key="4">
    <source>
        <dbReference type="Google" id="ProtNLM"/>
    </source>
</evidence>
<comment type="caution">
    <text evidence="2">The sequence shown here is derived from an EMBL/GenBank/DDBJ whole genome shotgun (WGS) entry which is preliminary data.</text>
</comment>
<feature type="compositionally biased region" description="Polar residues" evidence="1">
    <location>
        <begin position="176"/>
        <end position="185"/>
    </location>
</feature>
<feature type="compositionally biased region" description="Low complexity" evidence="1">
    <location>
        <begin position="12"/>
        <end position="26"/>
    </location>
</feature>
<feature type="region of interest" description="Disordered" evidence="1">
    <location>
        <begin position="89"/>
        <end position="109"/>
    </location>
</feature>
<dbReference type="GO" id="GO:0003676">
    <property type="term" value="F:nucleic acid binding"/>
    <property type="evidence" value="ECO:0007669"/>
    <property type="project" value="InterPro"/>
</dbReference>
<name>A0A177TYQ0_9BASI</name>
<feature type="compositionally biased region" description="Acidic residues" evidence="1">
    <location>
        <begin position="93"/>
        <end position="104"/>
    </location>
</feature>
<accession>A0A177TYQ0</accession>
<reference evidence="2" key="2">
    <citation type="journal article" date="2019" name="IMA Fungus">
        <title>Genome sequencing and comparison of five Tilletia species to identify candidate genes for the detection of regulated species infecting wheat.</title>
        <authorList>
            <person name="Nguyen H.D.T."/>
            <person name="Sultana T."/>
            <person name="Kesanakurti P."/>
            <person name="Hambleton S."/>
        </authorList>
    </citation>
    <scope>NUCLEOTIDE SEQUENCE</scope>
    <source>
        <strain evidence="2">DAOMC 236416</strain>
    </source>
</reference>
<feature type="region of interest" description="Disordered" evidence="1">
    <location>
        <begin position="11"/>
        <end position="35"/>
    </location>
</feature>
<dbReference type="AlphaFoldDB" id="A0A177TYQ0"/>